<evidence type="ECO:0000259" key="2">
    <source>
        <dbReference type="Pfam" id="PF12499"/>
    </source>
</evidence>
<evidence type="ECO:0000313" key="4">
    <source>
        <dbReference type="Proteomes" id="UP001054857"/>
    </source>
</evidence>
<evidence type="ECO:0000313" key="3">
    <source>
        <dbReference type="EMBL" id="GFR41671.1"/>
    </source>
</evidence>
<gene>
    <name evidence="3" type="ORF">Agub_g2415</name>
</gene>
<dbReference type="InterPro" id="IPR024616">
    <property type="entry name" value="Pherophorin"/>
</dbReference>
<evidence type="ECO:0000256" key="1">
    <source>
        <dbReference type="SAM" id="SignalP"/>
    </source>
</evidence>
<name>A0AAD3DKQ9_9CHLO</name>
<dbReference type="AlphaFoldDB" id="A0AAD3DKQ9"/>
<dbReference type="EMBL" id="BMAR01000002">
    <property type="protein sequence ID" value="GFR41671.1"/>
    <property type="molecule type" value="Genomic_DNA"/>
</dbReference>
<comment type="caution">
    <text evidence="3">The sequence shown here is derived from an EMBL/GenBank/DDBJ whole genome shotgun (WGS) entry which is preliminary data.</text>
</comment>
<feature type="signal peptide" evidence="1">
    <location>
        <begin position="1"/>
        <end position="19"/>
    </location>
</feature>
<dbReference type="Pfam" id="PF12499">
    <property type="entry name" value="DUF3707"/>
    <property type="match status" value="2"/>
</dbReference>
<reference evidence="3 4" key="1">
    <citation type="journal article" date="2021" name="Sci. Rep.">
        <title>Genome sequencing of the multicellular alga Astrephomene provides insights into convergent evolution of germ-soma differentiation.</title>
        <authorList>
            <person name="Yamashita S."/>
            <person name="Yamamoto K."/>
            <person name="Matsuzaki R."/>
            <person name="Suzuki S."/>
            <person name="Yamaguchi H."/>
            <person name="Hirooka S."/>
            <person name="Minakuchi Y."/>
            <person name="Miyagishima S."/>
            <person name="Kawachi M."/>
            <person name="Toyoda A."/>
            <person name="Nozaki H."/>
        </authorList>
    </citation>
    <scope>NUCLEOTIDE SEQUENCE [LARGE SCALE GENOMIC DNA]</scope>
    <source>
        <strain evidence="3 4">NIES-4017</strain>
    </source>
</reference>
<feature type="domain" description="Pherophorin" evidence="2">
    <location>
        <begin position="26"/>
        <end position="175"/>
    </location>
</feature>
<sequence>MRLASVILLLFSSLWVSNAASWSESFPYLSCYANSKCRYLVSPVVTNPAPNTYCFVVSAGDCRDMSNTCCSKGDIAQFALNASSSCDGASITATLDTIPISNVNIVRPPKAASNSSRLLLIPELHLNATSIRPNGSQLCITLPSSGKCSSLDELSGGRTGRWSASLLSSNGVCCPVSRGRTTPPATPKGACQTCIVYDILGPDGTAATTKYDFFTRNSCALPELHPEDAKKYKNCCDWDGAYVSSNFDNFRGPNGTVLSGFERPFCNRTSLRVCGTLTSPKAARQMLKPRSDNPFYSDLPFFFDVTDDSYPMAIYDSTLRVYTTEPGSDKLDTKCFPINDTWPYVYSAPSREDYYVYYPDMPHFPSEADKCQSDPGVTPFTVDPYLQVIWANTTNLSNSTDLYCITLATAEPVNASSTCGKTSSISRVSLWMYEDWKQYYLGAYLVTGAGSSGYVQKQLEMTWGPTGDNAMIISLPNGLDVPTVNATQPKVCVEVAADGIPLWSGAMDSLGYVWTALYDESGKCCPTYYTNRY</sequence>
<keyword evidence="4" id="KW-1185">Reference proteome</keyword>
<feature type="chain" id="PRO_5042144375" description="Pherophorin domain-containing protein" evidence="1">
    <location>
        <begin position="20"/>
        <end position="533"/>
    </location>
</feature>
<proteinExistence type="predicted"/>
<feature type="domain" description="Pherophorin" evidence="2">
    <location>
        <begin position="364"/>
        <end position="526"/>
    </location>
</feature>
<organism evidence="3 4">
    <name type="scientific">Astrephomene gubernaculifera</name>
    <dbReference type="NCBI Taxonomy" id="47775"/>
    <lineage>
        <taxon>Eukaryota</taxon>
        <taxon>Viridiplantae</taxon>
        <taxon>Chlorophyta</taxon>
        <taxon>core chlorophytes</taxon>
        <taxon>Chlorophyceae</taxon>
        <taxon>CS clade</taxon>
        <taxon>Chlamydomonadales</taxon>
        <taxon>Astrephomenaceae</taxon>
        <taxon>Astrephomene</taxon>
    </lineage>
</organism>
<accession>A0AAD3DKQ9</accession>
<dbReference type="Proteomes" id="UP001054857">
    <property type="component" value="Unassembled WGS sequence"/>
</dbReference>
<protein>
    <recommendedName>
        <fullName evidence="2">Pherophorin domain-containing protein</fullName>
    </recommendedName>
</protein>
<keyword evidence="1" id="KW-0732">Signal</keyword>